<dbReference type="PANTHER" id="PTHR28004:SF2">
    <property type="entry name" value="D-SERINE DEHYDRATASE"/>
    <property type="match status" value="1"/>
</dbReference>
<evidence type="ECO:0000259" key="3">
    <source>
        <dbReference type="SMART" id="SM01119"/>
    </source>
</evidence>
<dbReference type="InterPro" id="IPR042208">
    <property type="entry name" value="D-ser_dehydrat-like_sf"/>
</dbReference>
<dbReference type="SUPFAM" id="SSF51419">
    <property type="entry name" value="PLP-binding barrel"/>
    <property type="match status" value="1"/>
</dbReference>
<keyword evidence="2" id="KW-0456">Lyase</keyword>
<dbReference type="InterPro" id="IPR001608">
    <property type="entry name" value="Ala_racemase_N"/>
</dbReference>
<dbReference type="GO" id="GO:0036088">
    <property type="term" value="P:D-serine catabolic process"/>
    <property type="evidence" value="ECO:0007669"/>
    <property type="project" value="TreeGrafter"/>
</dbReference>
<dbReference type="EMBL" id="UINC01001753">
    <property type="protein sequence ID" value="SUZ88082.1"/>
    <property type="molecule type" value="Genomic_DNA"/>
</dbReference>
<dbReference type="CDD" id="cd06819">
    <property type="entry name" value="PLPDE_III_LS_D-TA"/>
    <property type="match status" value="1"/>
</dbReference>
<dbReference type="PANTHER" id="PTHR28004">
    <property type="entry name" value="ZGC:162816-RELATED"/>
    <property type="match status" value="1"/>
</dbReference>
<dbReference type="GO" id="GO:0008721">
    <property type="term" value="F:D-serine ammonia-lyase activity"/>
    <property type="evidence" value="ECO:0007669"/>
    <property type="project" value="TreeGrafter"/>
</dbReference>
<gene>
    <name evidence="4" type="ORF">METZ01_LOCUS40936</name>
</gene>
<dbReference type="AlphaFoldDB" id="A0A381R8S4"/>
<accession>A0A381R8S4</accession>
<organism evidence="4">
    <name type="scientific">marine metagenome</name>
    <dbReference type="NCBI Taxonomy" id="408172"/>
    <lineage>
        <taxon>unclassified sequences</taxon>
        <taxon>metagenomes</taxon>
        <taxon>ecological metagenomes</taxon>
    </lineage>
</organism>
<protein>
    <recommendedName>
        <fullName evidence="3">D-serine dehydratase-like domain-containing protein</fullName>
    </recommendedName>
</protein>
<name>A0A381R8S4_9ZZZZ</name>
<dbReference type="Gene3D" id="2.40.37.20">
    <property type="entry name" value="D-serine dehydratase-like domain"/>
    <property type="match status" value="1"/>
</dbReference>
<evidence type="ECO:0000256" key="2">
    <source>
        <dbReference type="ARBA" id="ARBA00023239"/>
    </source>
</evidence>
<dbReference type="InterPro" id="IPR051466">
    <property type="entry name" value="D-amino_acid_metab_enzyme"/>
</dbReference>
<sequence>MANSNDITRRGFFGASLGGLVGLESAGLSSVVQRHRPIPLPAPMSVWTMATPALVLDAEIMEANLTRMAEHTRAAQVGFRPYVTTHKCPVIARRQLELGAAGIAVAKISEAEVMSEGGLENILITSPVVTRGKLARLLALVREHPKVQIVVDHRENVRDLNDAATSVGLTLSVFVDFNTGADRTGISIGRDAVNLVGAIERSPALSLAGVQAYAGQLQQLVGWDQRRQQSGQMLTRVMDVVREIRSAGHVVPAITAGGTGTYDIDTEIEGVTEIQAGSYLFMDSYYRSIGGSAGAVFDDFLPSLFVLATAISQPVEGRITIDAGHKAFATDKAPPELRDIQGVKYHWAGDEYGILEFQEPSRNIRIGDKVMMLVPHCDPTVNLYDHLYVMRQEEIAEVWPIAARGNSQ</sequence>
<evidence type="ECO:0000256" key="1">
    <source>
        <dbReference type="ARBA" id="ARBA00005323"/>
    </source>
</evidence>
<dbReference type="Gene3D" id="3.20.20.10">
    <property type="entry name" value="Alanine racemase"/>
    <property type="match status" value="1"/>
</dbReference>
<evidence type="ECO:0000313" key="4">
    <source>
        <dbReference type="EMBL" id="SUZ88082.1"/>
    </source>
</evidence>
<dbReference type="InterPro" id="IPR026956">
    <property type="entry name" value="D-ser_dehydrat-like_dom"/>
</dbReference>
<feature type="domain" description="D-serine dehydratase-like" evidence="3">
    <location>
        <begin position="303"/>
        <end position="391"/>
    </location>
</feature>
<comment type="similarity">
    <text evidence="1">Belongs to the DSD1 family.</text>
</comment>
<dbReference type="SMART" id="SM01119">
    <property type="entry name" value="D-ser_dehydrat"/>
    <property type="match status" value="1"/>
</dbReference>
<dbReference type="InterPro" id="IPR029066">
    <property type="entry name" value="PLP-binding_barrel"/>
</dbReference>
<reference evidence="4" key="1">
    <citation type="submission" date="2018-05" db="EMBL/GenBank/DDBJ databases">
        <authorList>
            <person name="Lanie J.A."/>
            <person name="Ng W.-L."/>
            <person name="Kazmierczak K.M."/>
            <person name="Andrzejewski T.M."/>
            <person name="Davidsen T.M."/>
            <person name="Wayne K.J."/>
            <person name="Tettelin H."/>
            <person name="Glass J.I."/>
            <person name="Rusch D."/>
            <person name="Podicherti R."/>
            <person name="Tsui H.-C.T."/>
            <person name="Winkler M.E."/>
        </authorList>
    </citation>
    <scope>NUCLEOTIDE SEQUENCE</scope>
</reference>
<dbReference type="Pfam" id="PF14031">
    <property type="entry name" value="D-ser_dehydrat"/>
    <property type="match status" value="1"/>
</dbReference>
<dbReference type="Pfam" id="PF01168">
    <property type="entry name" value="Ala_racemase_N"/>
    <property type="match status" value="1"/>
</dbReference>
<proteinExistence type="inferred from homology"/>